<dbReference type="PANTHER" id="PTHR14344">
    <property type="entry name" value="WD REPEAT PROTEIN"/>
    <property type="match status" value="1"/>
</dbReference>
<feature type="repeat" description="WD" evidence="11">
    <location>
        <begin position="276"/>
        <end position="306"/>
    </location>
</feature>
<keyword evidence="2" id="KW-0963">Cytoplasm</keyword>
<keyword evidence="3 11" id="KW-0853">WD repeat</keyword>
<comment type="function">
    <text evidence="9">Together with methyltransferase FTSJ1, methylates the 2'-O-ribose of nucleotides at position 34 of the tRNA anticodon loop of substrate tRNAs. Required for the correct positioning of the substrate tRNA for methylation. Required to suppress amino acid starvation-induced autophagy. Enhances the STK11/LKB1-induced cell growth suppression activity.</text>
</comment>
<reference evidence="13 14" key="1">
    <citation type="submission" date="2019-07" db="EMBL/GenBank/DDBJ databases">
        <title>Chromosome genome assembly for large yellow croaker.</title>
        <authorList>
            <person name="Xiao S."/>
        </authorList>
    </citation>
    <scope>NUCLEOTIDE SEQUENCE [LARGE SCALE GENOMIC DNA]</scope>
    <source>
        <strain evidence="13">JMULYC20181020</strain>
        <tissue evidence="13">Muscle</tissue>
    </source>
</reference>
<dbReference type="GO" id="GO:0005737">
    <property type="term" value="C:cytoplasm"/>
    <property type="evidence" value="ECO:0007669"/>
    <property type="project" value="UniProtKB-SubCell"/>
</dbReference>
<evidence type="ECO:0000256" key="9">
    <source>
        <dbReference type="ARBA" id="ARBA00045751"/>
    </source>
</evidence>
<feature type="region of interest" description="Disordered" evidence="12">
    <location>
        <begin position="1061"/>
        <end position="1139"/>
    </location>
</feature>
<dbReference type="InterPro" id="IPR051973">
    <property type="entry name" value="tRNA_Anticodon_Mtase-Reg"/>
</dbReference>
<dbReference type="PROSITE" id="PS50082">
    <property type="entry name" value="WD_REPEATS_2"/>
    <property type="match status" value="2"/>
</dbReference>
<dbReference type="Proteomes" id="UP000424527">
    <property type="component" value="Unassembled WGS sequence"/>
</dbReference>
<dbReference type="InterPro" id="IPR036322">
    <property type="entry name" value="WD40_repeat_dom_sf"/>
</dbReference>
<evidence type="ECO:0000256" key="5">
    <source>
        <dbReference type="ARBA" id="ARBA00022737"/>
    </source>
</evidence>
<evidence type="ECO:0000313" key="14">
    <source>
        <dbReference type="Proteomes" id="UP000424527"/>
    </source>
</evidence>
<evidence type="ECO:0000256" key="2">
    <source>
        <dbReference type="ARBA" id="ARBA00022490"/>
    </source>
</evidence>
<protein>
    <recommendedName>
        <fullName evidence="7">tRNA (34-2'-O)-methyltransferase regulator WDR6</fullName>
    </recommendedName>
    <alternativeName>
        <fullName evidence="8">WD repeat-containing protein 6</fullName>
    </alternativeName>
</protein>
<organism evidence="13 14">
    <name type="scientific">Larimichthys crocea</name>
    <name type="common">Large yellow croaker</name>
    <name type="synonym">Pseudosciaena crocea</name>
    <dbReference type="NCBI Taxonomy" id="215358"/>
    <lineage>
        <taxon>Eukaryota</taxon>
        <taxon>Metazoa</taxon>
        <taxon>Chordata</taxon>
        <taxon>Craniata</taxon>
        <taxon>Vertebrata</taxon>
        <taxon>Euteleostomi</taxon>
        <taxon>Actinopterygii</taxon>
        <taxon>Neopterygii</taxon>
        <taxon>Teleostei</taxon>
        <taxon>Neoteleostei</taxon>
        <taxon>Acanthomorphata</taxon>
        <taxon>Eupercaria</taxon>
        <taxon>Sciaenidae</taxon>
        <taxon>Larimichthys</taxon>
    </lineage>
</organism>
<feature type="compositionally biased region" description="Basic and acidic residues" evidence="12">
    <location>
        <begin position="510"/>
        <end position="544"/>
    </location>
</feature>
<evidence type="ECO:0000256" key="6">
    <source>
        <dbReference type="ARBA" id="ARBA00038255"/>
    </source>
</evidence>
<comment type="subunit">
    <text evidence="10">Interacts with FTSJ1; the interaction is direct, and required for 2'-O-methylation of position 34 in substrate tRNAs. Interacts with IRS4. Interacts with STK11/LKB1.</text>
</comment>
<dbReference type="Gene3D" id="2.130.10.10">
    <property type="entry name" value="YVTN repeat-like/Quinoprotein amine dehydrogenase"/>
    <property type="match status" value="2"/>
</dbReference>
<keyword evidence="5" id="KW-0677">Repeat</keyword>
<dbReference type="InterPro" id="IPR001680">
    <property type="entry name" value="WD40_rpt"/>
</dbReference>
<comment type="similarity">
    <text evidence="6">Belongs to the WD repeat WDR6 family.</text>
</comment>
<sequence length="1202" mass="131085">METAALVAPVTALEFLQDAFLLTGEGPVLTVYSLRPRPKACASLSVLHHYRVHGIRPRSLTAVRPQSSATGTYGKEKELRSTSEPNFYDLAVFGGKAVRLVRLHVDLRDGEHLCLEILGPLMELQDWALDVRWLSGDKHSLLCVAVAHNSALLLDVITGNALIQRSCLEGCLLYSALLLVHESWADTVVVGGTVFNQLVLWKPGGGDKSNNSECKAPVERRLLGHSGVIFSISYLQEKGWLASASDDRSIRVWGVGPLGGPGGKCGHLDPVCLRVLYGHQARVFSVRLSPGNVFSAGEDGACLVWDWAGGGKVVRTLKGHKAGGVRALAVSEGTEDEERWVATGGADGGVRLWRVEGREEKTDKSEEAVTEKLNDLKFPGQGLPKVEGGKLEQKMGDDKSVVESLLTGKEQTDLTLHPLSCLFGVHGKQGVTSVCEYQGLLYSAGRDGCVRVFRVHPAPPKKLEEKSVENKGGLQLEVLRVQRACKGMEWLERVLILEPEIPGEEDKEECENHDNTKKHNMTEKLEVTEEGKDEGSFGKEEKTKENKGREARFVIVGFHAIHFVVWDPVKQERLLAVPCGGGHRSWGLWPSHKGIWPGYGTLVFIKQGAVMASQPPGETMSWAGKAGRAGGWGLREGVHGRGIGCVCRLGRIRGLGNGTETTSTGHVTETEGRGRLKDEVKEVQREEGHWEIVVTGGEDTSLTILAVHPNSGRIKVLSVITDHISSVRTVTAVTHPEGGSENQTQSLSALLVSAGGRAQIQCYRLLISWDRQRLIPSCQVIQVAHHRLDEQWERRRNRHKMVKMDPETRYMSVVVVDEKTDCRLLALACSDGALRLFSVSEVKRQIDLLWETFHHQRCVLSVATCSLEDGKGNRYKLLFSAATDGKIAVWDLTEVSFLSPGTTPPIPCLDIPAHQSGVNALAVWANKLGQQGGGCLVTVASGGDDGQLTVSMIMVQYPEDGKVQPPNGLHLHLHSQSHIPLAHAAPLTALKFLSPGLVVSTSSDQRVCMWRVGSTGISHIKALCSHVADAAGLAVWEGESTEEEEKRKTRLESEQGIAIWRGKGSPTGLKPTPGETGGRVSKDKETADEVKGEETVEADCKTGGPVCTSSDKTGGETASEHRNQTEIDGTTESDVNSETDLKASFESKKREKSGWLLVCGQGFQLLQVRNPEMDAEKWTTKREREKEGVDHRVKVTLQEKST</sequence>
<proteinExistence type="inferred from homology"/>
<evidence type="ECO:0000256" key="10">
    <source>
        <dbReference type="ARBA" id="ARBA00047056"/>
    </source>
</evidence>
<evidence type="ECO:0000256" key="3">
    <source>
        <dbReference type="ARBA" id="ARBA00022574"/>
    </source>
</evidence>
<evidence type="ECO:0000313" key="13">
    <source>
        <dbReference type="EMBL" id="KAE8293227.1"/>
    </source>
</evidence>
<feature type="compositionally biased region" description="Basic and acidic residues" evidence="12">
    <location>
        <begin position="1080"/>
        <end position="1100"/>
    </location>
</feature>
<dbReference type="AlphaFoldDB" id="A0A6G0IPG6"/>
<dbReference type="SUPFAM" id="SSF50978">
    <property type="entry name" value="WD40 repeat-like"/>
    <property type="match status" value="3"/>
</dbReference>
<evidence type="ECO:0000256" key="12">
    <source>
        <dbReference type="SAM" id="MobiDB-lite"/>
    </source>
</evidence>
<comment type="caution">
    <text evidence="13">The sequence shown here is derived from an EMBL/GenBank/DDBJ whole genome shotgun (WGS) entry which is preliminary data.</text>
</comment>
<dbReference type="Pfam" id="PF00400">
    <property type="entry name" value="WD40"/>
    <property type="match status" value="3"/>
</dbReference>
<dbReference type="PROSITE" id="PS50294">
    <property type="entry name" value="WD_REPEATS_REGION"/>
    <property type="match status" value="1"/>
</dbReference>
<name>A0A6G0IPG6_LARCR</name>
<dbReference type="GO" id="GO:0030488">
    <property type="term" value="P:tRNA methylation"/>
    <property type="evidence" value="ECO:0007669"/>
    <property type="project" value="TreeGrafter"/>
</dbReference>
<evidence type="ECO:0000256" key="4">
    <source>
        <dbReference type="ARBA" id="ARBA00022694"/>
    </source>
</evidence>
<feature type="region of interest" description="Disordered" evidence="12">
    <location>
        <begin position="505"/>
        <end position="544"/>
    </location>
</feature>
<evidence type="ECO:0000256" key="11">
    <source>
        <dbReference type="PROSITE-ProRule" id="PRU00221"/>
    </source>
</evidence>
<accession>A0A6G0IPG6</accession>
<feature type="repeat" description="WD" evidence="11">
    <location>
        <begin position="222"/>
        <end position="253"/>
    </location>
</feature>
<keyword evidence="4" id="KW-0819">tRNA processing</keyword>
<evidence type="ECO:0000256" key="8">
    <source>
        <dbReference type="ARBA" id="ARBA00041816"/>
    </source>
</evidence>
<gene>
    <name evidence="13" type="ORF">D5F01_LYC08331</name>
</gene>
<evidence type="ECO:0000256" key="7">
    <source>
        <dbReference type="ARBA" id="ARBA00040154"/>
    </source>
</evidence>
<comment type="subcellular location">
    <subcellularLocation>
        <location evidence="1">Cytoplasm</location>
    </subcellularLocation>
</comment>
<keyword evidence="14" id="KW-1185">Reference proteome</keyword>
<dbReference type="SMART" id="SM00320">
    <property type="entry name" value="WD40"/>
    <property type="match status" value="7"/>
</dbReference>
<dbReference type="EMBL" id="REGW02000008">
    <property type="protein sequence ID" value="KAE8293227.1"/>
    <property type="molecule type" value="Genomic_DNA"/>
</dbReference>
<evidence type="ECO:0000256" key="1">
    <source>
        <dbReference type="ARBA" id="ARBA00004496"/>
    </source>
</evidence>
<dbReference type="InterPro" id="IPR015943">
    <property type="entry name" value="WD40/YVTN_repeat-like_dom_sf"/>
</dbReference>
<dbReference type="PANTHER" id="PTHR14344:SF3">
    <property type="entry name" value="WD REPEAT-CONTAINING PROTEIN 6"/>
    <property type="match status" value="1"/>
</dbReference>